<reference evidence="1 2" key="1">
    <citation type="submission" date="2018-06" db="EMBL/GenBank/DDBJ databases">
        <title>Echinicola strongylocentroti sp. nov., isolated from a sea urchin Strongylocentrotus intermedius.</title>
        <authorList>
            <person name="Bae S.S."/>
        </authorList>
    </citation>
    <scope>NUCLEOTIDE SEQUENCE [LARGE SCALE GENOMIC DNA]</scope>
    <source>
        <strain evidence="1 2">MEBiC08714</strain>
    </source>
</reference>
<dbReference type="EMBL" id="CP030041">
    <property type="protein sequence ID" value="AWW28786.1"/>
    <property type="molecule type" value="Genomic_DNA"/>
</dbReference>
<dbReference type="SUPFAM" id="SSF56935">
    <property type="entry name" value="Porins"/>
    <property type="match status" value="1"/>
</dbReference>
<dbReference type="RefSeq" id="WP_112782207.1">
    <property type="nucleotide sequence ID" value="NZ_CP030041.1"/>
</dbReference>
<evidence type="ECO:0000313" key="2">
    <source>
        <dbReference type="Proteomes" id="UP000248688"/>
    </source>
</evidence>
<dbReference type="Proteomes" id="UP000248688">
    <property type="component" value="Chromosome"/>
</dbReference>
<dbReference type="Gene3D" id="2.40.160.60">
    <property type="entry name" value="Outer membrane protein transport protein (OMPP1/FadL/TodX)"/>
    <property type="match status" value="1"/>
</dbReference>
<proteinExistence type="predicted"/>
<dbReference type="AlphaFoldDB" id="A0A2Z4IDT4"/>
<protein>
    <submittedName>
        <fullName evidence="1">Uncharacterized protein</fullName>
    </submittedName>
</protein>
<keyword evidence="2" id="KW-1185">Reference proteome</keyword>
<name>A0A2Z4IDT4_9BACT</name>
<accession>A0A2Z4IDT4</accession>
<dbReference type="KEGG" id="est:DN752_00805"/>
<evidence type="ECO:0000313" key="1">
    <source>
        <dbReference type="EMBL" id="AWW28786.1"/>
    </source>
</evidence>
<sequence length="412" mass="45954">MHGILRILCCSVCFLIFQGELLAQRGDGSLYSSYGVGLLSESNFGQAARLSGTGVAARSTYFLNYLNPANGTSVTAYNFMADVQVDYRLMNIQTSSEEVTINRTDLSLISLWFRTSRKSALNIGIMPMSSVDYSFVEQTYFAGSETPFDKYINGYGNINKVFANYAFDISPRLSLGVRPYYAFGHINHEKYYDTDEVTSGSITGFTMNDRDNYSGYGLDAGLQYLVYKKADKQVNIGFTYESPTRLKATTTSMAYLNGSDSVLYETSGEESITHLATSLKGGVAYQNKKWLVAADYSYKMFSSTWENYSNSHRVSVGAELMPNFYSYKFLDRMNFSAGLFYDTGYITSENTPVDVKGASIGVGVPIQGFTRVNLSYQYQQQGTSSLLSKETTHGITLNFNIADIWFQKSAYK</sequence>
<dbReference type="OrthoDB" id="1491239at2"/>
<organism evidence="1 2">
    <name type="scientific">Echinicola strongylocentroti</name>
    <dbReference type="NCBI Taxonomy" id="1795355"/>
    <lineage>
        <taxon>Bacteria</taxon>
        <taxon>Pseudomonadati</taxon>
        <taxon>Bacteroidota</taxon>
        <taxon>Cytophagia</taxon>
        <taxon>Cytophagales</taxon>
        <taxon>Cyclobacteriaceae</taxon>
        <taxon>Echinicola</taxon>
    </lineage>
</organism>
<gene>
    <name evidence="1" type="ORF">DN752_00805</name>
</gene>